<dbReference type="NCBIfam" id="TIGR02433">
    <property type="entry name" value="lysidine_TilS_C"/>
    <property type="match status" value="1"/>
</dbReference>
<dbReference type="InterPro" id="IPR012796">
    <property type="entry name" value="Lysidine-tRNA-synth_C"/>
</dbReference>
<evidence type="ECO:0000313" key="10">
    <source>
        <dbReference type="EMBL" id="MBC2678696.1"/>
    </source>
</evidence>
<dbReference type="Pfam" id="PF11734">
    <property type="entry name" value="TilS_C"/>
    <property type="match status" value="1"/>
</dbReference>
<keyword evidence="4 8" id="KW-0819">tRNA processing</keyword>
<comment type="domain">
    <text evidence="8">The N-terminal region contains the highly conserved SGGXDS motif, predicted to be a P-loop motif involved in ATP binding.</text>
</comment>
<dbReference type="RefSeq" id="WP_185794268.1">
    <property type="nucleotide sequence ID" value="NZ_JACMYH010000002.1"/>
</dbReference>
<dbReference type="Pfam" id="PF01171">
    <property type="entry name" value="ATP_bind_3"/>
    <property type="match status" value="1"/>
</dbReference>
<organism evidence="10 11">
    <name type="scientific">Pseudomonas baltica</name>
    <dbReference type="NCBI Taxonomy" id="2762576"/>
    <lineage>
        <taxon>Bacteria</taxon>
        <taxon>Pseudomonadati</taxon>
        <taxon>Pseudomonadota</taxon>
        <taxon>Gammaproteobacteria</taxon>
        <taxon>Pseudomonadales</taxon>
        <taxon>Pseudomonadaceae</taxon>
        <taxon>Pseudomonas</taxon>
    </lineage>
</organism>
<keyword evidence="11" id="KW-1185">Reference proteome</keyword>
<dbReference type="SUPFAM" id="SSF52402">
    <property type="entry name" value="Adenine nucleotide alpha hydrolases-like"/>
    <property type="match status" value="1"/>
</dbReference>
<evidence type="ECO:0000256" key="7">
    <source>
        <dbReference type="ARBA" id="ARBA00048539"/>
    </source>
</evidence>
<feature type="binding site" evidence="8">
    <location>
        <begin position="29"/>
        <end position="34"/>
    </location>
    <ligand>
        <name>ATP</name>
        <dbReference type="ChEBI" id="CHEBI:30616"/>
    </ligand>
</feature>
<dbReference type="InterPro" id="IPR011063">
    <property type="entry name" value="TilS/TtcA_N"/>
</dbReference>
<evidence type="ECO:0000313" key="11">
    <source>
        <dbReference type="Proteomes" id="UP000546173"/>
    </source>
</evidence>
<evidence type="ECO:0000256" key="5">
    <source>
        <dbReference type="ARBA" id="ARBA00022741"/>
    </source>
</evidence>
<dbReference type="InterPro" id="IPR014729">
    <property type="entry name" value="Rossmann-like_a/b/a_fold"/>
</dbReference>
<evidence type="ECO:0000256" key="6">
    <source>
        <dbReference type="ARBA" id="ARBA00022840"/>
    </source>
</evidence>
<dbReference type="InterPro" id="IPR015262">
    <property type="entry name" value="tRNA_Ile_lys_synt_subst-bd"/>
</dbReference>
<comment type="subcellular location">
    <subcellularLocation>
        <location evidence="1 8">Cytoplasm</location>
    </subcellularLocation>
</comment>
<evidence type="ECO:0000256" key="2">
    <source>
        <dbReference type="ARBA" id="ARBA00022490"/>
    </source>
</evidence>
<dbReference type="SMART" id="SM00977">
    <property type="entry name" value="TilS_C"/>
    <property type="match status" value="1"/>
</dbReference>
<dbReference type="GO" id="GO:0005524">
    <property type="term" value="F:ATP binding"/>
    <property type="evidence" value="ECO:0007669"/>
    <property type="project" value="UniProtKB-UniRule"/>
</dbReference>
<sequence length="434" mass="48044">MREPSALAQRLSNRLQPYLQSPAWHLALSGGLDSTVLLHLLASVPNRPALAAIHIHHGLQAVADTWPAHCQALCDQLDVPLQVIKVRVQDGASLEQAARQARYRAFDALLGAADVLFAAQHQDDQAETVLFRLLRGAGVRGLAAMPRQRPQGQGILVRPLLDEPRAELLAYARNHGLQWIEDPSNADTRFSRNYLRGEVLPVITARWPQAAGSIARAAAHLSEAAQLLDELAAADLAPAHAAGEPSWLALPSLTLAPLRTLSESRQRNALQYWLAPLTRLPDTQHWVGWTSLRDADPAATPVWRLADGELHRAHGRIWWVSGQWSQAQPPSQDWPDTRQALQLVGNGEVHWQGGPLPGHAQIRYRQGGERLRLPVRGERDLKRLLNESRLPGFVRDRLPLLFIHDRLVAVANLPLSAIEGRLLWSPTTGEQSLR</sequence>
<dbReference type="Gene3D" id="3.40.50.620">
    <property type="entry name" value="HUPs"/>
    <property type="match status" value="1"/>
</dbReference>
<dbReference type="GO" id="GO:0005737">
    <property type="term" value="C:cytoplasm"/>
    <property type="evidence" value="ECO:0007669"/>
    <property type="project" value="UniProtKB-SubCell"/>
</dbReference>
<evidence type="ECO:0000259" key="9">
    <source>
        <dbReference type="SMART" id="SM00977"/>
    </source>
</evidence>
<dbReference type="InterPro" id="IPR012094">
    <property type="entry name" value="tRNA_Ile_lys_synt"/>
</dbReference>
<dbReference type="CDD" id="cd01992">
    <property type="entry name" value="TilS_N"/>
    <property type="match status" value="1"/>
</dbReference>
<comment type="function">
    <text evidence="8">Ligates lysine onto the cytidine present at position 34 of the AUA codon-specific tRNA(Ile) that contains the anticodon CAU, in an ATP-dependent manner. Cytidine is converted to lysidine, thus changing the amino acid specificity of the tRNA from methionine to isoleucine.</text>
</comment>
<proteinExistence type="inferred from homology"/>
<accession>A0A7X1G578</accession>
<comment type="similarity">
    <text evidence="8">Belongs to the tRNA(Ile)-lysidine synthase family.</text>
</comment>
<keyword evidence="5 8" id="KW-0547">Nucleotide-binding</keyword>
<dbReference type="AlphaFoldDB" id="A0A7X1G578"/>
<keyword evidence="2 8" id="KW-0963">Cytoplasm</keyword>
<feature type="domain" description="Lysidine-tRNA(Ile) synthetase C-terminal" evidence="9">
    <location>
        <begin position="360"/>
        <end position="424"/>
    </location>
</feature>
<evidence type="ECO:0000256" key="4">
    <source>
        <dbReference type="ARBA" id="ARBA00022694"/>
    </source>
</evidence>
<evidence type="ECO:0000256" key="1">
    <source>
        <dbReference type="ARBA" id="ARBA00004496"/>
    </source>
</evidence>
<name>A0A7X1G578_9PSED</name>
<dbReference type="NCBIfam" id="TIGR02432">
    <property type="entry name" value="lysidine_TilS_N"/>
    <property type="match status" value="1"/>
</dbReference>
<dbReference type="Proteomes" id="UP000546173">
    <property type="component" value="Unassembled WGS sequence"/>
</dbReference>
<evidence type="ECO:0000256" key="3">
    <source>
        <dbReference type="ARBA" id="ARBA00022598"/>
    </source>
</evidence>
<dbReference type="HAMAP" id="MF_01161">
    <property type="entry name" value="tRNA_Ile_lys_synt"/>
    <property type="match status" value="1"/>
</dbReference>
<dbReference type="InterPro" id="IPR012795">
    <property type="entry name" value="tRNA_Ile_lys_synt_N"/>
</dbReference>
<comment type="catalytic activity">
    <reaction evidence="7 8">
        <text>cytidine(34) in tRNA(Ile2) + L-lysine + ATP = lysidine(34) in tRNA(Ile2) + AMP + diphosphate + H(+)</text>
        <dbReference type="Rhea" id="RHEA:43744"/>
        <dbReference type="Rhea" id="RHEA-COMP:10625"/>
        <dbReference type="Rhea" id="RHEA-COMP:10670"/>
        <dbReference type="ChEBI" id="CHEBI:15378"/>
        <dbReference type="ChEBI" id="CHEBI:30616"/>
        <dbReference type="ChEBI" id="CHEBI:32551"/>
        <dbReference type="ChEBI" id="CHEBI:33019"/>
        <dbReference type="ChEBI" id="CHEBI:82748"/>
        <dbReference type="ChEBI" id="CHEBI:83665"/>
        <dbReference type="ChEBI" id="CHEBI:456215"/>
        <dbReference type="EC" id="6.3.4.19"/>
    </reaction>
</comment>
<dbReference type="GO" id="GO:0032267">
    <property type="term" value="F:tRNA(Ile)-lysidine synthase activity"/>
    <property type="evidence" value="ECO:0007669"/>
    <property type="project" value="UniProtKB-EC"/>
</dbReference>
<dbReference type="Gene3D" id="1.20.59.20">
    <property type="match status" value="1"/>
</dbReference>
<evidence type="ECO:0000256" key="8">
    <source>
        <dbReference type="HAMAP-Rule" id="MF_01161"/>
    </source>
</evidence>
<dbReference type="Pfam" id="PF09179">
    <property type="entry name" value="TilS"/>
    <property type="match status" value="1"/>
</dbReference>
<keyword evidence="3 8" id="KW-0436">Ligase</keyword>
<dbReference type="SUPFAM" id="SSF56037">
    <property type="entry name" value="PheT/TilS domain"/>
    <property type="match status" value="1"/>
</dbReference>
<dbReference type="EC" id="6.3.4.19" evidence="8"/>
<protein>
    <recommendedName>
        <fullName evidence="8">tRNA(Ile)-lysidine synthase</fullName>
        <ecNumber evidence="8">6.3.4.19</ecNumber>
    </recommendedName>
    <alternativeName>
        <fullName evidence="8">tRNA(Ile)-2-lysyl-cytidine synthase</fullName>
    </alternativeName>
    <alternativeName>
        <fullName evidence="8">tRNA(Ile)-lysidine synthetase</fullName>
    </alternativeName>
</protein>
<dbReference type="GO" id="GO:0006400">
    <property type="term" value="P:tRNA modification"/>
    <property type="evidence" value="ECO:0007669"/>
    <property type="project" value="UniProtKB-UniRule"/>
</dbReference>
<keyword evidence="6 8" id="KW-0067">ATP-binding</keyword>
<dbReference type="PANTHER" id="PTHR43033">
    <property type="entry name" value="TRNA(ILE)-LYSIDINE SYNTHASE-RELATED"/>
    <property type="match status" value="1"/>
</dbReference>
<dbReference type="SUPFAM" id="SSF82829">
    <property type="entry name" value="MesJ substrate recognition domain-like"/>
    <property type="match status" value="1"/>
</dbReference>
<comment type="caution">
    <text evidence="10">The sequence shown here is derived from an EMBL/GenBank/DDBJ whole genome shotgun (WGS) entry which is preliminary data.</text>
</comment>
<reference evidence="10 11" key="1">
    <citation type="submission" date="2020-08" db="EMBL/GenBank/DDBJ databases">
        <title>Pseudomonas sp. nov.</title>
        <authorList>
            <person name="Gieschler S."/>
            <person name="Fiedler G."/>
            <person name="Brinks E."/>
            <person name="Boehnlein C."/>
            <person name="Franz C.M.A.P."/>
            <person name="Kabisch J."/>
        </authorList>
    </citation>
    <scope>NUCLEOTIDE SEQUENCE [LARGE SCALE GENOMIC DNA]</scope>
    <source>
        <strain evidence="10 11">MBT-2</strain>
    </source>
</reference>
<dbReference type="PANTHER" id="PTHR43033:SF1">
    <property type="entry name" value="TRNA(ILE)-LYSIDINE SYNTHASE-RELATED"/>
    <property type="match status" value="1"/>
</dbReference>
<dbReference type="EMBL" id="JACMYH010000002">
    <property type="protein sequence ID" value="MBC2678696.1"/>
    <property type="molecule type" value="Genomic_DNA"/>
</dbReference>
<gene>
    <name evidence="8 10" type="primary">tilS</name>
    <name evidence="10" type="ORF">H7993_09865</name>
</gene>